<name>A0A097AR62_THEKI</name>
<dbReference type="STRING" id="2325.TKV_c11160"/>
<dbReference type="InterPro" id="IPR042108">
    <property type="entry name" value="GTPase_HflX_N_sf"/>
</dbReference>
<evidence type="ECO:0000313" key="12">
    <source>
        <dbReference type="Proteomes" id="UP000029669"/>
    </source>
</evidence>
<comment type="subunit">
    <text evidence="6">Monomer. Associates with the 50S ribosomal subunit.</text>
</comment>
<dbReference type="InterPro" id="IPR025121">
    <property type="entry name" value="GTPase_HflX_N"/>
</dbReference>
<dbReference type="InterPro" id="IPR032305">
    <property type="entry name" value="GTP-bd_M"/>
</dbReference>
<evidence type="ECO:0000313" key="11">
    <source>
        <dbReference type="EMBL" id="AIS52288.1"/>
    </source>
</evidence>
<dbReference type="Pfam" id="PF01926">
    <property type="entry name" value="MMR_HSR1"/>
    <property type="match status" value="1"/>
</dbReference>
<feature type="binding site" evidence="7">
    <location>
        <begin position="252"/>
        <end position="255"/>
    </location>
    <ligand>
        <name>GTP</name>
        <dbReference type="ChEBI" id="CHEBI:37565"/>
    </ligand>
</feature>
<dbReference type="InterPro" id="IPR027417">
    <property type="entry name" value="P-loop_NTPase"/>
</dbReference>
<keyword evidence="4 8" id="KW-0460">Magnesium</keyword>
<dbReference type="CDD" id="cd01878">
    <property type="entry name" value="HflX"/>
    <property type="match status" value="1"/>
</dbReference>
<comment type="function">
    <text evidence="6">GTPase that associates with the 50S ribosomal subunit and may have a role during protein synthesis or ribosome biogenesis.</text>
</comment>
<feature type="coiled-coil region" evidence="9">
    <location>
        <begin position="158"/>
        <end position="192"/>
    </location>
</feature>
<dbReference type="InterPro" id="IPR030394">
    <property type="entry name" value="G_HFLX_dom"/>
</dbReference>
<evidence type="ECO:0000256" key="8">
    <source>
        <dbReference type="PIRSR" id="PIRSR006809-2"/>
    </source>
</evidence>
<dbReference type="GO" id="GO:0043022">
    <property type="term" value="F:ribosome binding"/>
    <property type="evidence" value="ECO:0007669"/>
    <property type="project" value="TreeGrafter"/>
</dbReference>
<dbReference type="Gene3D" id="3.40.50.300">
    <property type="entry name" value="P-loop containing nucleotide triphosphate hydrolases"/>
    <property type="match status" value="1"/>
</dbReference>
<dbReference type="Pfam" id="PF16360">
    <property type="entry name" value="GTP-bdg_M"/>
    <property type="match status" value="1"/>
</dbReference>
<dbReference type="HOGENOM" id="CLU_019597_1_0_9"/>
<keyword evidence="2 8" id="KW-0479">Metal-binding</keyword>
<dbReference type="eggNOG" id="COG2262">
    <property type="taxonomic scope" value="Bacteria"/>
</dbReference>
<feature type="binding site" evidence="8">
    <location>
        <position position="212"/>
    </location>
    <ligand>
        <name>Mg(2+)</name>
        <dbReference type="ChEBI" id="CHEBI:18420"/>
    </ligand>
</feature>
<reference evidence="12" key="1">
    <citation type="journal article" date="2015" name="Genome Announc.">
        <title>Whole-Genome Sequences of 80 Environmental and Clinical Isolates of Burkholderia pseudomallei.</title>
        <authorList>
            <person name="Johnson S.L."/>
            <person name="Baker A.L."/>
            <person name="Chain P.S."/>
            <person name="Currie B.J."/>
            <person name="Daligault H.E."/>
            <person name="Davenport K.W."/>
            <person name="Davis C.B."/>
            <person name="Inglis T.J."/>
            <person name="Kaestli M."/>
            <person name="Koren S."/>
            <person name="Mayo M."/>
            <person name="Merritt A.J."/>
            <person name="Price E.P."/>
            <person name="Sarovich D.S."/>
            <person name="Warner J."/>
            <person name="Rosovitz M.J."/>
        </authorList>
    </citation>
    <scope>NUCLEOTIDE SEQUENCE [LARGE SCALE GENOMIC DNA]</scope>
    <source>
        <strain evidence="12">DSM 2030</strain>
    </source>
</reference>
<dbReference type="Gene3D" id="6.10.250.2860">
    <property type="match status" value="1"/>
</dbReference>
<comment type="subcellular location">
    <subcellularLocation>
        <location evidence="6">Cytoplasm</location>
    </subcellularLocation>
    <text evidence="6">May associate with membranes.</text>
</comment>
<proteinExistence type="inferred from homology"/>
<dbReference type="NCBIfam" id="TIGR00231">
    <property type="entry name" value="small_GTP"/>
    <property type="match status" value="1"/>
</dbReference>
<dbReference type="GO" id="GO:0005737">
    <property type="term" value="C:cytoplasm"/>
    <property type="evidence" value="ECO:0007669"/>
    <property type="project" value="UniProtKB-SubCell"/>
</dbReference>
<evidence type="ECO:0000256" key="7">
    <source>
        <dbReference type="PIRSR" id="PIRSR006809-1"/>
    </source>
</evidence>
<dbReference type="InterPro" id="IPR006073">
    <property type="entry name" value="GTP-bd"/>
</dbReference>
<evidence type="ECO:0000256" key="6">
    <source>
        <dbReference type="HAMAP-Rule" id="MF_00900"/>
    </source>
</evidence>
<dbReference type="SUPFAM" id="SSF52540">
    <property type="entry name" value="P-loop containing nucleoside triphosphate hydrolases"/>
    <property type="match status" value="1"/>
</dbReference>
<dbReference type="EMBL" id="CP009170">
    <property type="protein sequence ID" value="AIS52288.1"/>
    <property type="molecule type" value="Genomic_DNA"/>
</dbReference>
<dbReference type="InterPro" id="IPR005225">
    <property type="entry name" value="Small_GTP-bd"/>
</dbReference>
<feature type="binding site" evidence="7">
    <location>
        <begin position="205"/>
        <end position="212"/>
    </location>
    <ligand>
        <name>GTP</name>
        <dbReference type="ChEBI" id="CHEBI:37565"/>
    </ligand>
</feature>
<organism evidence="11 12">
    <name type="scientific">Thermoanaerobacter kivui</name>
    <name type="common">Acetogenium kivui</name>
    <dbReference type="NCBI Taxonomy" id="2325"/>
    <lineage>
        <taxon>Bacteria</taxon>
        <taxon>Bacillati</taxon>
        <taxon>Bacillota</taxon>
        <taxon>Clostridia</taxon>
        <taxon>Thermoanaerobacterales</taxon>
        <taxon>Thermoanaerobacteraceae</taxon>
        <taxon>Thermoanaerobacter</taxon>
    </lineage>
</organism>
<feature type="binding site" evidence="7">
    <location>
        <begin position="337"/>
        <end position="339"/>
    </location>
    <ligand>
        <name>GTP</name>
        <dbReference type="ChEBI" id="CHEBI:37565"/>
    </ligand>
</feature>
<evidence type="ECO:0000256" key="3">
    <source>
        <dbReference type="ARBA" id="ARBA00022741"/>
    </source>
</evidence>
<dbReference type="InterPro" id="IPR016496">
    <property type="entry name" value="GTPase_HflX"/>
</dbReference>
<feature type="domain" description="Hflx-type G" evidence="10">
    <location>
        <begin position="199"/>
        <end position="359"/>
    </location>
</feature>
<gene>
    <name evidence="6 11" type="primary">hflX</name>
    <name evidence="11" type="ORF">TKV_c11160</name>
</gene>
<feature type="binding site" evidence="8">
    <location>
        <position position="232"/>
    </location>
    <ligand>
        <name>Mg(2+)</name>
        <dbReference type="ChEBI" id="CHEBI:18420"/>
    </ligand>
</feature>
<protein>
    <recommendedName>
        <fullName evidence="6">GTPase HflX</fullName>
    </recommendedName>
    <alternativeName>
        <fullName evidence="6">GTP-binding protein HflX</fullName>
    </alternativeName>
</protein>
<dbReference type="AlphaFoldDB" id="A0A097AR62"/>
<dbReference type="PANTHER" id="PTHR10229:SF0">
    <property type="entry name" value="GTP-BINDING PROTEIN 6-RELATED"/>
    <property type="match status" value="1"/>
</dbReference>
<dbReference type="OrthoDB" id="9812272at2"/>
<dbReference type="GO" id="GO:0003924">
    <property type="term" value="F:GTPase activity"/>
    <property type="evidence" value="ECO:0007669"/>
    <property type="project" value="UniProtKB-UniRule"/>
</dbReference>
<keyword evidence="5 6" id="KW-0342">GTP-binding</keyword>
<keyword evidence="9" id="KW-0175">Coiled coil</keyword>
<dbReference type="FunFam" id="3.40.50.11060:FF:000001">
    <property type="entry name" value="GTPase HflX"/>
    <property type="match status" value="1"/>
</dbReference>
<dbReference type="PANTHER" id="PTHR10229">
    <property type="entry name" value="GTP-BINDING PROTEIN HFLX"/>
    <property type="match status" value="1"/>
</dbReference>
<feature type="binding site" evidence="7">
    <location>
        <begin position="230"/>
        <end position="234"/>
    </location>
    <ligand>
        <name>GTP</name>
        <dbReference type="ChEBI" id="CHEBI:37565"/>
    </ligand>
</feature>
<dbReference type="Proteomes" id="UP000029669">
    <property type="component" value="Chromosome"/>
</dbReference>
<evidence type="ECO:0000256" key="1">
    <source>
        <dbReference type="ARBA" id="ARBA00022490"/>
    </source>
</evidence>
<dbReference type="NCBIfam" id="TIGR03156">
    <property type="entry name" value="GTP_HflX"/>
    <property type="match status" value="1"/>
</dbReference>
<keyword evidence="1 6" id="KW-0963">Cytoplasm</keyword>
<evidence type="ECO:0000256" key="2">
    <source>
        <dbReference type="ARBA" id="ARBA00022723"/>
    </source>
</evidence>
<comment type="cofactor">
    <cofactor evidence="8">
        <name>Mg(2+)</name>
        <dbReference type="ChEBI" id="CHEBI:18420"/>
    </cofactor>
</comment>
<dbReference type="HAMAP" id="MF_00900">
    <property type="entry name" value="GTPase_HflX"/>
    <property type="match status" value="1"/>
</dbReference>
<evidence type="ECO:0000256" key="4">
    <source>
        <dbReference type="ARBA" id="ARBA00022842"/>
    </source>
</evidence>
<dbReference type="GO" id="GO:0046872">
    <property type="term" value="F:metal ion binding"/>
    <property type="evidence" value="ECO:0007669"/>
    <property type="project" value="UniProtKB-KW"/>
</dbReference>
<comment type="similarity">
    <text evidence="6">Belongs to the TRAFAC class OBG-HflX-like GTPase superfamily. HflX GTPase family.</text>
</comment>
<keyword evidence="3 6" id="KW-0547">Nucleotide-binding</keyword>
<dbReference type="Pfam" id="PF13167">
    <property type="entry name" value="GTP-bdg_N"/>
    <property type="match status" value="1"/>
</dbReference>
<evidence type="ECO:0000256" key="5">
    <source>
        <dbReference type="ARBA" id="ARBA00023134"/>
    </source>
</evidence>
<dbReference type="PROSITE" id="PS51705">
    <property type="entry name" value="G_HFLX"/>
    <property type="match status" value="1"/>
</dbReference>
<dbReference type="PIRSF" id="PIRSF006809">
    <property type="entry name" value="GTP-binding_hflX_prd"/>
    <property type="match status" value="1"/>
</dbReference>
<dbReference type="Gene3D" id="3.40.50.11060">
    <property type="entry name" value="GTPase HflX, N-terminal domain"/>
    <property type="match status" value="1"/>
</dbReference>
<accession>A0A097AR62</accession>
<feature type="binding site" evidence="7">
    <location>
        <begin position="318"/>
        <end position="321"/>
    </location>
    <ligand>
        <name>GTP</name>
        <dbReference type="ChEBI" id="CHEBI:37565"/>
    </ligand>
</feature>
<keyword evidence="12" id="KW-1185">Reference proteome</keyword>
<sequence length="413" mass="47042">MEELNRNENVEKAILVGIISTPEDEESMEELKELALTAGAEVIGVMTQKRNTIDKAHYIGKGKLKELKFFVENQGADLVIFNDELTGVQLKNIEEVLKVKVIDRTNLILDIFAKRARSREGILQVELAQLRYRLPRLVGLGEQLSRLGGGIGTRGPGETKLETDRRHIKNRIKAIEKKLEEIKKHRNLQRERRRKNQIPVVAIVGYTNAGKSTLLNALTNAEVYVEDKLFATLDPTARRFILPSGREVILVDTVGFIRKLPHDLVEAFKSTLEEVKYADLLLHVIDVTLADMEEKIKVVEKVLLDLGVMGTPIINVFNKIDLLDVVPKGNERNIYISAKNKIGLDKLLEVIEEEIFKDAEIVNFLLPYDKTKEYNYLKEKTKVVEEKFSEKGIIIKAEVQKEIKERLKDFVIA</sequence>
<dbReference type="RefSeq" id="WP_049685064.1">
    <property type="nucleotide sequence ID" value="NZ_CP009170.1"/>
</dbReference>
<dbReference type="GO" id="GO:0005525">
    <property type="term" value="F:GTP binding"/>
    <property type="evidence" value="ECO:0007669"/>
    <property type="project" value="UniProtKB-UniRule"/>
</dbReference>
<dbReference type="PRINTS" id="PR00326">
    <property type="entry name" value="GTP1OBG"/>
</dbReference>
<evidence type="ECO:0000259" key="10">
    <source>
        <dbReference type="PROSITE" id="PS51705"/>
    </source>
</evidence>
<dbReference type="KEGG" id="tki:TKV_c11160"/>
<evidence type="ECO:0000256" key="9">
    <source>
        <dbReference type="SAM" id="Coils"/>
    </source>
</evidence>